<organism evidence="2 3">
    <name type="scientific">Aphanomyces astaci</name>
    <name type="common">Crayfish plague agent</name>
    <dbReference type="NCBI Taxonomy" id="112090"/>
    <lineage>
        <taxon>Eukaryota</taxon>
        <taxon>Sar</taxon>
        <taxon>Stramenopiles</taxon>
        <taxon>Oomycota</taxon>
        <taxon>Saprolegniomycetes</taxon>
        <taxon>Saprolegniales</taxon>
        <taxon>Verrucalvaceae</taxon>
        <taxon>Aphanomyces</taxon>
    </lineage>
</organism>
<evidence type="ECO:0000313" key="3">
    <source>
        <dbReference type="Proteomes" id="UP000469452"/>
    </source>
</evidence>
<evidence type="ECO:0008006" key="4">
    <source>
        <dbReference type="Google" id="ProtNLM"/>
    </source>
</evidence>
<gene>
    <name evidence="2" type="ORF">AaE_011824</name>
</gene>
<sequence>MPTDNAEDDSAANRAASRSRRQTYPISLKLLALALLQFMSFHQVAAELSVPLSVVRNWSRVSTQLLDFKGNKKGSNLPGAGRPTILPDPQGLLAFMDARRAQERDPTCTHKITYLKLNHKDWIQAYIARQKMGRGYDHLLQLIQQFCHRDGYTHQQACMSKRVITDLESTRAAFARTFHVTHGSVTDNCVYNVDETGIQFDMPPWYIWAKKGGNTQLSKGEKHFYRMTADEPGGLIQKSEFKTYPSGHYYAIQKKAWMEASVWDWYLWNMLAERVEGESLLIHDNIDAFTCERNIALTTLGRLHHGSLQATSARPIAEDISEAEGGDQVPAKVKRITLINRAMKAWDMITPEEVRGSFFKAIPKS</sequence>
<feature type="signal peptide" evidence="1">
    <location>
        <begin position="1"/>
        <end position="46"/>
    </location>
</feature>
<dbReference type="EMBL" id="VJMI01017585">
    <property type="protein sequence ID" value="KAF0713270.1"/>
    <property type="molecule type" value="Genomic_DNA"/>
</dbReference>
<accession>A0A6A4ZL22</accession>
<feature type="chain" id="PRO_5025405985" description="DDE-1 domain-containing protein" evidence="1">
    <location>
        <begin position="47"/>
        <end position="365"/>
    </location>
</feature>
<dbReference type="VEuPathDB" id="FungiDB:H257_03307"/>
<keyword evidence="1" id="KW-0732">Signal</keyword>
<reference evidence="2 3" key="1">
    <citation type="submission" date="2019-06" db="EMBL/GenBank/DDBJ databases">
        <title>Genomics analysis of Aphanomyces spp. identifies a new class of oomycete effector associated with host adaptation.</title>
        <authorList>
            <person name="Gaulin E."/>
        </authorList>
    </citation>
    <scope>NUCLEOTIDE SEQUENCE [LARGE SCALE GENOMIC DNA]</scope>
    <source>
        <strain evidence="2 3">E</strain>
    </source>
</reference>
<name>A0A6A4ZL22_APHAT</name>
<comment type="caution">
    <text evidence="2">The sequence shown here is derived from an EMBL/GenBank/DDBJ whole genome shotgun (WGS) entry which is preliminary data.</text>
</comment>
<proteinExistence type="predicted"/>
<evidence type="ECO:0000256" key="1">
    <source>
        <dbReference type="SAM" id="SignalP"/>
    </source>
</evidence>
<evidence type="ECO:0000313" key="2">
    <source>
        <dbReference type="EMBL" id="KAF0713270.1"/>
    </source>
</evidence>
<dbReference type="Proteomes" id="UP000469452">
    <property type="component" value="Unassembled WGS sequence"/>
</dbReference>
<protein>
    <recommendedName>
        <fullName evidence="4">DDE-1 domain-containing protein</fullName>
    </recommendedName>
</protein>
<dbReference type="VEuPathDB" id="FungiDB:H257_04747"/>
<dbReference type="AlphaFoldDB" id="A0A6A4ZL22"/>